<feature type="transmembrane region" description="Helical" evidence="7">
    <location>
        <begin position="298"/>
        <end position="317"/>
    </location>
</feature>
<keyword evidence="5 7" id="KW-1133">Transmembrane helix</keyword>
<protein>
    <recommendedName>
        <fullName evidence="7">NADH-ubiquinone oxidoreductase chain 4</fullName>
        <ecNumber evidence="7">7.1.1.2</ecNumber>
    </recommendedName>
</protein>
<dbReference type="InterPro" id="IPR010227">
    <property type="entry name" value="NADH_Q_OxRdtase_chainM/4"/>
</dbReference>
<evidence type="ECO:0000256" key="4">
    <source>
        <dbReference type="ARBA" id="ARBA00022692"/>
    </source>
</evidence>
<dbReference type="GeneID" id="44790204"/>
<feature type="transmembrane region" description="Helical" evidence="7">
    <location>
        <begin position="269"/>
        <end position="291"/>
    </location>
</feature>
<feature type="transmembrane region" description="Helical" evidence="7">
    <location>
        <begin position="205"/>
        <end position="228"/>
    </location>
</feature>
<feature type="transmembrane region" description="Helical" evidence="7">
    <location>
        <begin position="240"/>
        <end position="263"/>
    </location>
</feature>
<evidence type="ECO:0000259" key="8">
    <source>
        <dbReference type="Pfam" id="PF00361"/>
    </source>
</evidence>
<gene>
    <name evidence="9" type="primary">nad4</name>
</gene>
<evidence type="ECO:0000256" key="5">
    <source>
        <dbReference type="ARBA" id="ARBA00022989"/>
    </source>
</evidence>
<name>A0A6H2U2Z0_9EUKA</name>
<evidence type="ECO:0000256" key="1">
    <source>
        <dbReference type="ARBA" id="ARBA00003257"/>
    </source>
</evidence>
<comment type="subcellular location">
    <subcellularLocation>
        <location evidence="2">Membrane</location>
        <topology evidence="2">Multi-pass membrane protein</topology>
    </subcellularLocation>
    <subcellularLocation>
        <location evidence="7">Mitochondrion membrane</location>
        <topology evidence="7">Multi-pass membrane protein</topology>
    </subcellularLocation>
</comment>
<keyword evidence="7 9" id="KW-0496">Mitochondrion</keyword>
<dbReference type="EMBL" id="MG832660">
    <property type="protein sequence ID" value="QID02697.1"/>
    <property type="molecule type" value="Genomic_DNA"/>
</dbReference>
<comment type="function">
    <text evidence="7">Core subunit of the mitochondrial membrane respiratory chain NADH dehydrogenase (Complex I) which catalyzes electron transfer from NADH through the respiratory chain, using ubiquinone as an electron acceptor. Essential for the catalytic activity and assembly of complex I.</text>
</comment>
<dbReference type="GO" id="GO:0042773">
    <property type="term" value="P:ATP synthesis coupled electron transport"/>
    <property type="evidence" value="ECO:0007669"/>
    <property type="project" value="InterPro"/>
</dbReference>
<dbReference type="AlphaFoldDB" id="A0A6H2U2Z0"/>
<evidence type="ECO:0000256" key="7">
    <source>
        <dbReference type="RuleBase" id="RU003297"/>
    </source>
</evidence>
<keyword evidence="7" id="KW-0813">Transport</keyword>
<evidence type="ECO:0000256" key="2">
    <source>
        <dbReference type="ARBA" id="ARBA00004141"/>
    </source>
</evidence>
<keyword evidence="6 7" id="KW-0472">Membrane</keyword>
<geneLocation type="mitochondrion" evidence="9"/>
<feature type="transmembrane region" description="Helical" evidence="7">
    <location>
        <begin position="131"/>
        <end position="152"/>
    </location>
</feature>
<dbReference type="NCBIfam" id="TIGR01972">
    <property type="entry name" value="NDH_I_M"/>
    <property type="match status" value="1"/>
</dbReference>
<feature type="transmembrane region" description="Helical" evidence="7">
    <location>
        <begin position="164"/>
        <end position="185"/>
    </location>
</feature>
<accession>A0A6H2U2Z0</accession>
<dbReference type="GO" id="GO:0015990">
    <property type="term" value="P:electron transport coupled proton transport"/>
    <property type="evidence" value="ECO:0007669"/>
    <property type="project" value="TreeGrafter"/>
</dbReference>
<keyword evidence="4 7" id="KW-0812">Transmembrane</keyword>
<keyword evidence="7" id="KW-0520">NAD</keyword>
<feature type="transmembrane region" description="Helical" evidence="7">
    <location>
        <begin position="6"/>
        <end position="23"/>
    </location>
</feature>
<dbReference type="InterPro" id="IPR001750">
    <property type="entry name" value="ND/Mrp_TM"/>
</dbReference>
<comment type="similarity">
    <text evidence="3 7">Belongs to the complex I subunit 4 family.</text>
</comment>
<keyword evidence="7" id="KW-0830">Ubiquinone</keyword>
<feature type="transmembrane region" description="Helical" evidence="7">
    <location>
        <begin position="109"/>
        <end position="125"/>
    </location>
</feature>
<dbReference type="GO" id="GO:0031966">
    <property type="term" value="C:mitochondrial membrane"/>
    <property type="evidence" value="ECO:0007669"/>
    <property type="project" value="UniProtKB-SubCell"/>
</dbReference>
<keyword evidence="7" id="KW-0249">Electron transport</keyword>
<feature type="transmembrane region" description="Helical" evidence="7">
    <location>
        <begin position="360"/>
        <end position="382"/>
    </location>
</feature>
<feature type="transmembrane region" description="Helical" evidence="7">
    <location>
        <begin position="30"/>
        <end position="49"/>
    </location>
</feature>
<dbReference type="PANTHER" id="PTHR43507:SF1">
    <property type="entry name" value="NADH-UBIQUINONE OXIDOREDUCTASE CHAIN 4"/>
    <property type="match status" value="1"/>
</dbReference>
<dbReference type="PRINTS" id="PR01437">
    <property type="entry name" value="NUOXDRDTASE4"/>
</dbReference>
<evidence type="ECO:0000256" key="3">
    <source>
        <dbReference type="ARBA" id="ARBA00009025"/>
    </source>
</evidence>
<feature type="transmembrane region" description="Helical" evidence="7">
    <location>
        <begin position="323"/>
        <end position="348"/>
    </location>
</feature>
<keyword evidence="7" id="KW-0679">Respiratory chain</keyword>
<sequence length="476" mass="54395">MDKILAFIFIVPLIGAVHVFLLQKKVLIKLVGLLYSILSSFTVIILVYQFDFLGTGFQFLWRFSLLDKFGLTCIFGIDGLSLLFLVLTTLLVPLCLVSSWESIKKYEKLYVILYLLMEFMLYIVFTSLDLIIFYVFYESILIPMFLIIGIWGLRENKVSASYYFFFYTLVGSVMMLLAILYIYSLTGYTDIISLLNCHLSSDIQFWLWLGFFISLSVKVPMFPFHLWLPQAHVEAPVGGSVMLAGVLLKMGGYGFIRFILLLFPEASLYFSPFIYMLSLLGILYCSLVVIRQIDLKRIVAYSSVAHMSLVMLGLFSFRSEGLIGSIYLMFSHGIVSSGLFILVSVLYDRYHTRLLKYYRGLSLFMPIYSSIFLIFSLANMSMPLSSSFVGEICIFLSLLNKSFAVLLFSLLSMVFSGGYSIFLYGRMCMGSVSVWLKVKGLRDMSRKEFVVILPLLVLVIMLGVYPRLVFMFLIGY</sequence>
<proteinExistence type="inferred from homology"/>
<dbReference type="PANTHER" id="PTHR43507">
    <property type="entry name" value="NADH-UBIQUINONE OXIDOREDUCTASE CHAIN 4"/>
    <property type="match status" value="1"/>
</dbReference>
<organism evidence="9">
    <name type="scientific">Sphaerothecum destruens</name>
    <dbReference type="NCBI Taxonomy" id="42893"/>
    <lineage>
        <taxon>Eukaryota</taxon>
        <taxon>Ichthyosporea</taxon>
        <taxon>Dermocystida</taxon>
        <taxon>Sphaerothecum</taxon>
    </lineage>
</organism>
<comment type="catalytic activity">
    <reaction evidence="7">
        <text>a ubiquinone + NADH + 5 H(+)(in) = a ubiquinol + NAD(+) + 4 H(+)(out)</text>
        <dbReference type="Rhea" id="RHEA:29091"/>
        <dbReference type="Rhea" id="RHEA-COMP:9565"/>
        <dbReference type="Rhea" id="RHEA-COMP:9566"/>
        <dbReference type="ChEBI" id="CHEBI:15378"/>
        <dbReference type="ChEBI" id="CHEBI:16389"/>
        <dbReference type="ChEBI" id="CHEBI:17976"/>
        <dbReference type="ChEBI" id="CHEBI:57540"/>
        <dbReference type="ChEBI" id="CHEBI:57945"/>
        <dbReference type="EC" id="7.1.1.2"/>
    </reaction>
</comment>
<dbReference type="GO" id="GO:0048039">
    <property type="term" value="F:ubiquinone binding"/>
    <property type="evidence" value="ECO:0007669"/>
    <property type="project" value="TreeGrafter"/>
</dbReference>
<feature type="transmembrane region" description="Helical" evidence="7">
    <location>
        <begin position="449"/>
        <end position="474"/>
    </location>
</feature>
<evidence type="ECO:0000313" key="9">
    <source>
        <dbReference type="EMBL" id="QID02697.1"/>
    </source>
</evidence>
<evidence type="ECO:0000256" key="6">
    <source>
        <dbReference type="ARBA" id="ARBA00023136"/>
    </source>
</evidence>
<reference evidence="9" key="1">
    <citation type="journal article" date="2020" name="Parasit. Vectors">
        <title>The complete mitochondrial genome of a parasite at the animal-fungal boundary.</title>
        <authorList>
            <person name="Sana S."/>
            <person name="Hardouin E.A."/>
            <person name="Paley R."/>
            <person name="Zhang T."/>
            <person name="Andreou D."/>
        </authorList>
    </citation>
    <scope>NUCLEOTIDE SEQUENCE</scope>
</reference>
<dbReference type="Pfam" id="PF00361">
    <property type="entry name" value="Proton_antipo_M"/>
    <property type="match status" value="1"/>
</dbReference>
<dbReference type="GO" id="GO:0008137">
    <property type="term" value="F:NADH dehydrogenase (ubiquinone) activity"/>
    <property type="evidence" value="ECO:0007669"/>
    <property type="project" value="UniProtKB-UniRule"/>
</dbReference>
<comment type="function">
    <text evidence="1">Core subunit of the mitochondrial membrane respiratory chain NADH dehydrogenase (Complex I) that is believed to belong to the minimal assembly required for catalysis. Complex I functions in the transfer of electrons from NADH to the respiratory chain. The immediate electron acceptor for the enzyme is believed to be ubiquinone.</text>
</comment>
<dbReference type="InterPro" id="IPR003918">
    <property type="entry name" value="NADH_UbQ_OxRdtase"/>
</dbReference>
<dbReference type="EC" id="7.1.1.2" evidence="7"/>
<feature type="transmembrane region" description="Helical" evidence="7">
    <location>
        <begin position="402"/>
        <end position="424"/>
    </location>
</feature>
<feature type="domain" description="NADH:quinone oxidoreductase/Mrp antiporter transmembrane" evidence="8">
    <location>
        <begin position="127"/>
        <end position="415"/>
    </location>
</feature>
<dbReference type="RefSeq" id="YP_009734656.1">
    <property type="nucleotide sequence ID" value="NC_046408.1"/>
</dbReference>
<feature type="transmembrane region" description="Helical" evidence="7">
    <location>
        <begin position="69"/>
        <end position="97"/>
    </location>
</feature>
<dbReference type="GO" id="GO:0003954">
    <property type="term" value="F:NADH dehydrogenase activity"/>
    <property type="evidence" value="ECO:0007669"/>
    <property type="project" value="TreeGrafter"/>
</dbReference>